<dbReference type="InterPro" id="IPR000905">
    <property type="entry name" value="Gcp-like_dom"/>
</dbReference>
<dbReference type="Pfam" id="PF00814">
    <property type="entry name" value="TsaD"/>
    <property type="match status" value="1"/>
</dbReference>
<accession>A0ABM8BCJ0</accession>
<dbReference type="InterPro" id="IPR043129">
    <property type="entry name" value="ATPase_NBD"/>
</dbReference>
<evidence type="ECO:0000259" key="1">
    <source>
        <dbReference type="Pfam" id="PF00814"/>
    </source>
</evidence>
<dbReference type="RefSeq" id="WP_317643610.1">
    <property type="nucleotide sequence ID" value="NZ_AP026800.1"/>
</dbReference>
<proteinExistence type="predicted"/>
<dbReference type="EMBL" id="AP026800">
    <property type="protein sequence ID" value="BDR54616.1"/>
    <property type="molecule type" value="Genomic_DNA"/>
</dbReference>
<dbReference type="NCBIfam" id="TIGR03725">
    <property type="entry name" value="T6A_YeaZ"/>
    <property type="match status" value="1"/>
</dbReference>
<name>A0ABM8BCJ0_9BIFI</name>
<organism evidence="2 3">
    <name type="scientific">Bombiscardovia apis</name>
    <dbReference type="NCBI Taxonomy" id="2932182"/>
    <lineage>
        <taxon>Bacteria</taxon>
        <taxon>Bacillati</taxon>
        <taxon>Actinomycetota</taxon>
        <taxon>Actinomycetes</taxon>
        <taxon>Bifidobacteriales</taxon>
        <taxon>Bifidobacteriaceae</taxon>
        <taxon>Bombiscardovia</taxon>
    </lineage>
</organism>
<gene>
    <name evidence="2" type="ORF">KIMH_07270</name>
</gene>
<dbReference type="SUPFAM" id="SSF53067">
    <property type="entry name" value="Actin-like ATPase domain"/>
    <property type="match status" value="1"/>
</dbReference>
<dbReference type="Proteomes" id="UP001321748">
    <property type="component" value="Chromosome"/>
</dbReference>
<evidence type="ECO:0000313" key="2">
    <source>
        <dbReference type="EMBL" id="BDR54616.1"/>
    </source>
</evidence>
<protein>
    <submittedName>
        <fullName evidence="2">tRNA (Adenosine(37)-N6)-threonylcarbamoyltransferase complex dimerization subunit type 1 TsaB</fullName>
    </submittedName>
</protein>
<dbReference type="InterPro" id="IPR022496">
    <property type="entry name" value="T6A_TsaB"/>
</dbReference>
<evidence type="ECO:0000313" key="3">
    <source>
        <dbReference type="Proteomes" id="UP001321748"/>
    </source>
</evidence>
<feature type="domain" description="Gcp-like" evidence="1">
    <location>
        <begin position="38"/>
        <end position="157"/>
    </location>
</feature>
<reference evidence="2 3" key="1">
    <citation type="journal article" date="2023" name="Microbiol. Spectr.">
        <title>Symbiosis of Carpenter Bees with Uncharacterized Lactic Acid Bacteria Showing NAD Auxotrophy.</title>
        <authorList>
            <person name="Kawasaki S."/>
            <person name="Ozawa K."/>
            <person name="Mori T."/>
            <person name="Yamamoto A."/>
            <person name="Ito M."/>
            <person name="Ohkuma M."/>
            <person name="Sakamoto M."/>
            <person name="Matsutani M."/>
        </authorList>
    </citation>
    <scope>NUCLEOTIDE SEQUENCE [LARGE SCALE GENOMIC DNA]</scope>
    <source>
        <strain evidence="2 3">KimH</strain>
    </source>
</reference>
<sequence length="272" mass="29921">MNTHSEHQAGGSQQGRTLLIDTSYGLTVALDHAPVITEQDSRQHVELLQPSIQRLLTEAAIEASSISTVIVGVGPAPFTGLRTGIVAAKALAFATGAQLIGQDILSAQAAWSYKCFEEAAVQERASTKTAQRLTLAVNDARRRQLYFQLFEEGGQEETKAGARPLTEMDIDYPDHIAERINQACSQWQEQHLGLDYQLVVTGRGVEKYAESWKQLDCPALIQEDSLLDHGEQGVQCFIDCARSNRDGRSVEPLYLRRPDVSVPNPRKHVVSA</sequence>
<keyword evidence="3" id="KW-1185">Reference proteome</keyword>
<dbReference type="Gene3D" id="3.30.420.40">
    <property type="match status" value="2"/>
</dbReference>